<dbReference type="Pfam" id="PF16407">
    <property type="entry name" value="PKD_2"/>
    <property type="match status" value="1"/>
</dbReference>
<evidence type="ECO:0008006" key="4">
    <source>
        <dbReference type="Google" id="ProtNLM"/>
    </source>
</evidence>
<evidence type="ECO:0000313" key="3">
    <source>
        <dbReference type="Proteomes" id="UP000664265"/>
    </source>
</evidence>
<comment type="caution">
    <text evidence="2">The sequence shown here is derived from an EMBL/GenBank/DDBJ whole genome shotgun (WGS) entry which is preliminary data.</text>
</comment>
<organism evidence="2 3">
    <name type="scientific">Prevotella illustrans</name>
    <dbReference type="NCBI Taxonomy" id="2800387"/>
    <lineage>
        <taxon>Bacteria</taxon>
        <taxon>Pseudomonadati</taxon>
        <taxon>Bacteroidota</taxon>
        <taxon>Bacteroidia</taxon>
        <taxon>Bacteroidales</taxon>
        <taxon>Prevotellaceae</taxon>
        <taxon>Prevotella</taxon>
    </lineage>
</organism>
<proteinExistence type="predicted"/>
<feature type="signal peptide" evidence="1">
    <location>
        <begin position="1"/>
        <end position="19"/>
    </location>
</feature>
<dbReference type="RefSeq" id="WP_107581702.1">
    <property type="nucleotide sequence ID" value="NZ_JAERMS010000053.1"/>
</dbReference>
<reference evidence="2 3" key="1">
    <citation type="submission" date="2021-01" db="EMBL/GenBank/DDBJ databases">
        <title>Prevotella A2931 sp. nov.</title>
        <authorList>
            <person name="Buhl M."/>
            <person name="Oberhettinger P."/>
        </authorList>
    </citation>
    <scope>NUCLEOTIDE SEQUENCE [LARGE SCALE GENOMIC DNA]</scope>
    <source>
        <strain evidence="2 3">A2931</strain>
    </source>
</reference>
<protein>
    <recommendedName>
        <fullName evidence="4">Lipoprotein</fullName>
    </recommendedName>
</protein>
<feature type="chain" id="PRO_5046503002" description="Lipoprotein" evidence="1">
    <location>
        <begin position="20"/>
        <end position="559"/>
    </location>
</feature>
<evidence type="ECO:0000256" key="1">
    <source>
        <dbReference type="SAM" id="SignalP"/>
    </source>
</evidence>
<keyword evidence="1" id="KW-0732">Signal</keyword>
<dbReference type="InterPro" id="IPR032183">
    <property type="entry name" value="PKD-like"/>
</dbReference>
<evidence type="ECO:0000313" key="2">
    <source>
        <dbReference type="EMBL" id="MBO1364364.1"/>
    </source>
</evidence>
<sequence>MKRFRYIIALMLTPLLLEACFSDEGNYDYENIEPPTWLINVNGDFVRVSGRGGRQITLDASKYFTWNKDSAKRSQEVRYEWIYNGHIFSEQLKETLLAEDLMKRMNLTEYTGELPLNGEFRIIDKKTGVTFMARVGLTIYAPITDGDFIIYSAKKGQPDVGVLSYLDLPYTFEADGSLKKNFLFKEALSEDIPGTPKALHVALAKNISETGSVTTVTQEGAAEVFNGATLKKEWDLSSQFADGIPADFSVSARADQESDGSQPAFTWVATKDGRVFTRQTGKNWIGGKFLSEPYYLDEKGYKITKFGHTLWGITNIPCYDELNRRVVLATALPYHATNTYRSFMKVLTSSNWDPTYMPLMKMPEDTKVYHMTAINATTTLYDRNNGWYQVFYTTGGKSMVGTFTVDVRQRNLGAPNYGYATPYEIPGHLFNDETVFLTAATTRFYRNPVYNQYDLFSEGNKVFAAIKQLSYFYWGPELSVKEMQLEGLTSKVTCMVYDRSDAYFRDCYPHLLIGCENGDVLVYDTRTLQEPKLLEKYNVGGRVASIKQFGVMRTTLDMY</sequence>
<name>A0ABS3M892_9BACT</name>
<dbReference type="EMBL" id="JAERMS010000053">
    <property type="protein sequence ID" value="MBO1364364.1"/>
    <property type="molecule type" value="Genomic_DNA"/>
</dbReference>
<gene>
    <name evidence="2" type="ORF">JHU38_11420</name>
</gene>
<accession>A0ABS3M892</accession>
<dbReference type="Proteomes" id="UP000664265">
    <property type="component" value="Unassembled WGS sequence"/>
</dbReference>
<keyword evidence="3" id="KW-1185">Reference proteome</keyword>